<dbReference type="Proteomes" id="UP001275436">
    <property type="component" value="Unassembled WGS sequence"/>
</dbReference>
<dbReference type="EMBL" id="BSKO01000002">
    <property type="protein sequence ID" value="GLO68364.1"/>
    <property type="molecule type" value="Genomic_DNA"/>
</dbReference>
<gene>
    <name evidence="1" type="ORF">MACH08_41480</name>
</gene>
<protein>
    <submittedName>
        <fullName evidence="1">Uncharacterized protein</fullName>
    </submittedName>
</protein>
<accession>A0ABQ5TNI2</accession>
<sequence>MEDNKSKVGLTKTGFSKSGFVACSHYNYCEMGRLFCYYKDIDPEVELHCYCFQRHHSNMLVKKSIEEQTLTFDLEDEIETVEIEEQLSLF</sequence>
<dbReference type="RefSeq" id="WP_317958604.1">
    <property type="nucleotide sequence ID" value="NZ_BSKO01000002.1"/>
</dbReference>
<comment type="caution">
    <text evidence="1">The sequence shown here is derived from an EMBL/GenBank/DDBJ whole genome shotgun (WGS) entry which is preliminary data.</text>
</comment>
<name>A0ABQ5TNI2_9BACI</name>
<evidence type="ECO:0000313" key="1">
    <source>
        <dbReference type="EMBL" id="GLO68364.1"/>
    </source>
</evidence>
<evidence type="ECO:0000313" key="2">
    <source>
        <dbReference type="Proteomes" id="UP001275436"/>
    </source>
</evidence>
<proteinExistence type="predicted"/>
<reference evidence="1 2" key="1">
    <citation type="submission" date="2023-02" db="EMBL/GenBank/DDBJ databases">
        <title>Oceanobacillus kimchii IFOP_LL358 isolated form Alexandrium catenella lab strain.</title>
        <authorList>
            <person name="Gajardo G."/>
            <person name="Ueki S."/>
            <person name="Maruyama F."/>
        </authorList>
    </citation>
    <scope>NUCLEOTIDE SEQUENCE [LARGE SCALE GENOMIC DNA]</scope>
    <source>
        <strain evidence="1 2">IFOP_LL358</strain>
    </source>
</reference>
<organism evidence="1 2">
    <name type="scientific">Oceanobacillus kimchii</name>
    <dbReference type="NCBI Taxonomy" id="746691"/>
    <lineage>
        <taxon>Bacteria</taxon>
        <taxon>Bacillati</taxon>
        <taxon>Bacillota</taxon>
        <taxon>Bacilli</taxon>
        <taxon>Bacillales</taxon>
        <taxon>Bacillaceae</taxon>
        <taxon>Oceanobacillus</taxon>
    </lineage>
</organism>
<keyword evidence="2" id="KW-1185">Reference proteome</keyword>